<accession>A0A0B2SJX1</accession>
<dbReference type="AlphaFoldDB" id="A0A0B2SJX1"/>
<proteinExistence type="predicted"/>
<feature type="non-terminal residue" evidence="1">
    <location>
        <position position="67"/>
    </location>
</feature>
<name>A0A0B2SJX1_GLYSO</name>
<dbReference type="Proteomes" id="UP000053555">
    <property type="component" value="Unassembled WGS sequence"/>
</dbReference>
<evidence type="ECO:0000313" key="1">
    <source>
        <dbReference type="EMBL" id="KHN44579.1"/>
    </source>
</evidence>
<sequence length="67" mass="7732">MDGSLTILFMADSTMAIMENVKNVVAPNKLVELALYYPKALFNFDFLQISKCINSLFLIMEKHYLRL</sequence>
<gene>
    <name evidence="1" type="ORF">glysoja_027190</name>
</gene>
<dbReference type="EMBL" id="KN643148">
    <property type="protein sequence ID" value="KHN44579.1"/>
    <property type="molecule type" value="Genomic_DNA"/>
</dbReference>
<organism evidence="1">
    <name type="scientific">Glycine soja</name>
    <name type="common">Wild soybean</name>
    <dbReference type="NCBI Taxonomy" id="3848"/>
    <lineage>
        <taxon>Eukaryota</taxon>
        <taxon>Viridiplantae</taxon>
        <taxon>Streptophyta</taxon>
        <taxon>Embryophyta</taxon>
        <taxon>Tracheophyta</taxon>
        <taxon>Spermatophyta</taxon>
        <taxon>Magnoliopsida</taxon>
        <taxon>eudicotyledons</taxon>
        <taxon>Gunneridae</taxon>
        <taxon>Pentapetalae</taxon>
        <taxon>rosids</taxon>
        <taxon>fabids</taxon>
        <taxon>Fabales</taxon>
        <taxon>Fabaceae</taxon>
        <taxon>Papilionoideae</taxon>
        <taxon>50 kb inversion clade</taxon>
        <taxon>NPAAA clade</taxon>
        <taxon>indigoferoid/millettioid clade</taxon>
        <taxon>Phaseoleae</taxon>
        <taxon>Glycine</taxon>
        <taxon>Glycine subgen. Soja</taxon>
    </lineage>
</organism>
<protein>
    <submittedName>
        <fullName evidence="1">Uncharacterized protein</fullName>
    </submittedName>
</protein>
<reference evidence="1" key="1">
    <citation type="submission" date="2014-07" db="EMBL/GenBank/DDBJ databases">
        <title>Identification of a novel salt tolerance gene in wild soybean by whole-genome sequencing.</title>
        <authorList>
            <person name="Lam H.-M."/>
            <person name="Qi X."/>
            <person name="Li M.-W."/>
            <person name="Liu X."/>
            <person name="Xie M."/>
            <person name="Ni M."/>
            <person name="Xu X."/>
        </authorList>
    </citation>
    <scope>NUCLEOTIDE SEQUENCE [LARGE SCALE GENOMIC DNA]</scope>
    <source>
        <tissue evidence="1">Root</tissue>
    </source>
</reference>